<keyword evidence="1" id="KW-0732">Signal</keyword>
<gene>
    <name evidence="2" type="ORF">EMK97_13140</name>
</gene>
<organism evidence="2 3">
    <name type="scientific">Litorilituus sediminis</name>
    <dbReference type="NCBI Taxonomy" id="718192"/>
    <lineage>
        <taxon>Bacteria</taxon>
        <taxon>Pseudomonadati</taxon>
        <taxon>Pseudomonadota</taxon>
        <taxon>Gammaproteobacteria</taxon>
        <taxon>Alteromonadales</taxon>
        <taxon>Colwelliaceae</taxon>
        <taxon>Litorilituus</taxon>
    </lineage>
</organism>
<evidence type="ECO:0000313" key="3">
    <source>
        <dbReference type="Proteomes" id="UP000290244"/>
    </source>
</evidence>
<evidence type="ECO:0000256" key="1">
    <source>
        <dbReference type="SAM" id="SignalP"/>
    </source>
</evidence>
<dbReference type="KEGG" id="lsd:EMK97_13140"/>
<name>A0A4P6P4K4_9GAMM</name>
<sequence>MLVFNLKLLLCAAIALQVYPAMANVDPTSPFGKGSAKQVANLEDKLILESIIHGEGIHTAVINGKILKPLDTIGQYRLVAVNNDSVVLRSETERLKLYVFKASVLKNN</sequence>
<dbReference type="OrthoDB" id="6227641at2"/>
<protein>
    <recommendedName>
        <fullName evidence="4">MSHA biogenesis protein MshK</fullName>
    </recommendedName>
</protein>
<proteinExistence type="predicted"/>
<feature type="signal peptide" evidence="1">
    <location>
        <begin position="1"/>
        <end position="23"/>
    </location>
</feature>
<evidence type="ECO:0000313" key="2">
    <source>
        <dbReference type="EMBL" id="QBG36596.1"/>
    </source>
</evidence>
<evidence type="ECO:0008006" key="4">
    <source>
        <dbReference type="Google" id="ProtNLM"/>
    </source>
</evidence>
<dbReference type="AlphaFoldDB" id="A0A4P6P4K4"/>
<reference evidence="2 3" key="1">
    <citation type="submission" date="2018-12" db="EMBL/GenBank/DDBJ databases">
        <title>Complete genome of Litorilituus sediminis.</title>
        <authorList>
            <person name="Liu A."/>
            <person name="Rong J."/>
        </authorList>
    </citation>
    <scope>NUCLEOTIDE SEQUENCE [LARGE SCALE GENOMIC DNA]</scope>
    <source>
        <strain evidence="2 3">JCM 17549</strain>
    </source>
</reference>
<dbReference type="EMBL" id="CP034759">
    <property type="protein sequence ID" value="QBG36596.1"/>
    <property type="molecule type" value="Genomic_DNA"/>
</dbReference>
<accession>A0A4P6P4K4</accession>
<dbReference type="Proteomes" id="UP000290244">
    <property type="component" value="Chromosome"/>
</dbReference>
<feature type="chain" id="PRO_5020548744" description="MSHA biogenesis protein MshK" evidence="1">
    <location>
        <begin position="24"/>
        <end position="108"/>
    </location>
</feature>
<keyword evidence="3" id="KW-1185">Reference proteome</keyword>